<protein>
    <submittedName>
        <fullName evidence="1">Adenylosuccinate synthetase</fullName>
    </submittedName>
</protein>
<name>A0ABQ8L4Y3_LABRO</name>
<dbReference type="PANTHER" id="PTHR47331">
    <property type="entry name" value="PHD-TYPE DOMAIN-CONTAINING PROTEIN"/>
    <property type="match status" value="1"/>
</dbReference>
<dbReference type="Pfam" id="PF05380">
    <property type="entry name" value="Peptidase_A17"/>
    <property type="match status" value="1"/>
</dbReference>
<dbReference type="InterPro" id="IPR008042">
    <property type="entry name" value="Retrotrans_Pao"/>
</dbReference>
<proteinExistence type="predicted"/>
<sequence>MKVHVFGNSPSPAVAIHELRRAVLLGGDKHDTEVKQFVIQNFYVDDGLASFPSSEEAITVLKQTKEILAESNIRLHKMAFNNRKVMEVFCHDDLAKDLQDIELPSDPLPLQRSLGLAWNLQSDTFTYYVSKEEKLFTKRGILSVVNSLYDPLGFLAPVTVQGKALVRELTNDQCDWDSPIPSEREDQWRAWLDSLLELEQIQIKRPYLPVSLCSTRYREL</sequence>
<keyword evidence="2" id="KW-1185">Reference proteome</keyword>
<dbReference type="PANTHER" id="PTHR47331:SF6">
    <property type="entry name" value="DOUBLECORTIN DOMAIN-CONTAINING PROTEIN"/>
    <property type="match status" value="1"/>
</dbReference>
<reference evidence="1 2" key="1">
    <citation type="submission" date="2022-01" db="EMBL/GenBank/DDBJ databases">
        <title>A high-quality chromosome-level genome assembly of rohu carp, Labeo rohita.</title>
        <authorList>
            <person name="Arick M.A. II"/>
            <person name="Hsu C.-Y."/>
            <person name="Magbanua Z."/>
            <person name="Pechanova O."/>
            <person name="Grover C."/>
            <person name="Miller E."/>
            <person name="Thrash A."/>
            <person name="Ezzel L."/>
            <person name="Alam S."/>
            <person name="Benzie J."/>
            <person name="Hamilton M."/>
            <person name="Karsi A."/>
            <person name="Lawrence M.L."/>
            <person name="Peterson D.G."/>
        </authorList>
    </citation>
    <scope>NUCLEOTIDE SEQUENCE [LARGE SCALE GENOMIC DNA]</scope>
    <source>
        <strain evidence="2">BAU-BD-2019</strain>
        <tissue evidence="1">Blood</tissue>
    </source>
</reference>
<accession>A0ABQ8L4Y3</accession>
<dbReference type="Proteomes" id="UP000830375">
    <property type="component" value="Unassembled WGS sequence"/>
</dbReference>
<evidence type="ECO:0000313" key="1">
    <source>
        <dbReference type="EMBL" id="KAI2645790.1"/>
    </source>
</evidence>
<comment type="caution">
    <text evidence="1">The sequence shown here is derived from an EMBL/GenBank/DDBJ whole genome shotgun (WGS) entry which is preliminary data.</text>
</comment>
<evidence type="ECO:0000313" key="2">
    <source>
        <dbReference type="Proteomes" id="UP000830375"/>
    </source>
</evidence>
<gene>
    <name evidence="1" type="ORF">H4Q32_024597</name>
</gene>
<dbReference type="EMBL" id="JACTAM010002132">
    <property type="protein sequence ID" value="KAI2645790.1"/>
    <property type="molecule type" value="Genomic_DNA"/>
</dbReference>
<organism evidence="1 2">
    <name type="scientific">Labeo rohita</name>
    <name type="common">Indian major carp</name>
    <name type="synonym">Cyprinus rohita</name>
    <dbReference type="NCBI Taxonomy" id="84645"/>
    <lineage>
        <taxon>Eukaryota</taxon>
        <taxon>Metazoa</taxon>
        <taxon>Chordata</taxon>
        <taxon>Craniata</taxon>
        <taxon>Vertebrata</taxon>
        <taxon>Euteleostomi</taxon>
        <taxon>Actinopterygii</taxon>
        <taxon>Neopterygii</taxon>
        <taxon>Teleostei</taxon>
        <taxon>Ostariophysi</taxon>
        <taxon>Cypriniformes</taxon>
        <taxon>Cyprinidae</taxon>
        <taxon>Labeoninae</taxon>
        <taxon>Labeonini</taxon>
        <taxon>Labeo</taxon>
    </lineage>
</organism>